<dbReference type="Proteomes" id="UP000271272">
    <property type="component" value="Unassembled WGS sequence"/>
</dbReference>
<dbReference type="OrthoDB" id="3257335at2"/>
<keyword evidence="4" id="KW-1185">Reference proteome</keyword>
<reference evidence="3 4" key="1">
    <citation type="submission" date="2018-11" db="EMBL/GenBank/DDBJ databases">
        <title>Genomes From Bacteria Associated with the Canine Oral Cavity: a Test Case for Automated Genome-Based Taxonomic Assignment.</title>
        <authorList>
            <person name="Coil D.A."/>
            <person name="Jospin G."/>
            <person name="Darling A.E."/>
            <person name="Wallis C."/>
            <person name="Davis I.J."/>
            <person name="Harris S."/>
            <person name="Eisen J.A."/>
            <person name="Holcombe L.J."/>
            <person name="O'Flynn C."/>
        </authorList>
    </citation>
    <scope>NUCLEOTIDE SEQUENCE [LARGE SCALE GENOMIC DNA]</scope>
    <source>
        <strain evidence="3 4">OH5050</strain>
    </source>
</reference>
<accession>A0A3P1V565</accession>
<evidence type="ECO:0000313" key="4">
    <source>
        <dbReference type="Proteomes" id="UP000271272"/>
    </source>
</evidence>
<feature type="region of interest" description="Disordered" evidence="1">
    <location>
        <begin position="33"/>
        <end position="73"/>
    </location>
</feature>
<dbReference type="RefSeq" id="WP_124933809.1">
    <property type="nucleotide sequence ID" value="NZ_JAGFOU010000006.1"/>
</dbReference>
<name>A0A3P1V565_9ACTO</name>
<feature type="signal peptide" evidence="2">
    <location>
        <begin position="1"/>
        <end position="28"/>
    </location>
</feature>
<evidence type="ECO:0000256" key="2">
    <source>
        <dbReference type="SAM" id="SignalP"/>
    </source>
</evidence>
<proteinExistence type="predicted"/>
<evidence type="ECO:0000256" key="1">
    <source>
        <dbReference type="SAM" id="MobiDB-lite"/>
    </source>
</evidence>
<feature type="chain" id="PRO_5038818559" description="DUF3060 domain-containing protein" evidence="2">
    <location>
        <begin position="29"/>
        <end position="233"/>
    </location>
</feature>
<evidence type="ECO:0008006" key="5">
    <source>
        <dbReference type="Google" id="ProtNLM"/>
    </source>
</evidence>
<gene>
    <name evidence="3" type="ORF">EII10_07090</name>
</gene>
<dbReference type="PROSITE" id="PS51257">
    <property type="entry name" value="PROKAR_LIPOPROTEIN"/>
    <property type="match status" value="1"/>
</dbReference>
<comment type="caution">
    <text evidence="3">The sequence shown here is derived from an EMBL/GenBank/DDBJ whole genome shotgun (WGS) entry which is preliminary data.</text>
</comment>
<protein>
    <recommendedName>
        <fullName evidence="5">DUF3060 domain-containing protein</fullName>
    </recommendedName>
</protein>
<feature type="compositionally biased region" description="Low complexity" evidence="1">
    <location>
        <begin position="33"/>
        <end position="54"/>
    </location>
</feature>
<keyword evidence="2" id="KW-0732">Signal</keyword>
<dbReference type="AlphaFoldDB" id="A0A3P1V565"/>
<sequence>MIRPVPGPALWRRAVVSGACLMSLAACGLLPQAGGSAPAAQAPEAPADQAAQEAAEPDGSVEQEGSTGLDPLEYGNCTSLDIADAEGQTPDPEDLDISNDRASAQAEVDHTVAGAETLTIPVEAEEYASVVSIGPGTRDAVIEASHLTYIIDSELETLTIRGSGNIVWVNSVRNVVFEKGTVVKHGLVELDSGYYNQVFWRDSVPLSEQDGTDSNVVARDSLAHLVASCSPAS</sequence>
<evidence type="ECO:0000313" key="3">
    <source>
        <dbReference type="EMBL" id="RRD29271.1"/>
    </source>
</evidence>
<organism evidence="3 4">
    <name type="scientific">Actinomyces bowdenii</name>
    <dbReference type="NCBI Taxonomy" id="131109"/>
    <lineage>
        <taxon>Bacteria</taxon>
        <taxon>Bacillati</taxon>
        <taxon>Actinomycetota</taxon>
        <taxon>Actinomycetes</taxon>
        <taxon>Actinomycetales</taxon>
        <taxon>Actinomycetaceae</taxon>
        <taxon>Actinomyces</taxon>
    </lineage>
</organism>
<dbReference type="EMBL" id="RQZC01000009">
    <property type="protein sequence ID" value="RRD29271.1"/>
    <property type="molecule type" value="Genomic_DNA"/>
</dbReference>